<evidence type="ECO:0000256" key="3">
    <source>
        <dbReference type="ARBA" id="ARBA00022827"/>
    </source>
</evidence>
<dbReference type="InterPro" id="IPR050346">
    <property type="entry name" value="FMO-like"/>
</dbReference>
<keyword evidence="4" id="KW-0560">Oxidoreductase</keyword>
<dbReference type="GO" id="GO:0050661">
    <property type="term" value="F:NADP binding"/>
    <property type="evidence" value="ECO:0007669"/>
    <property type="project" value="InterPro"/>
</dbReference>
<evidence type="ECO:0000313" key="6">
    <source>
        <dbReference type="Proteomes" id="UP000789405"/>
    </source>
</evidence>
<dbReference type="EMBL" id="CAJVPY010010280">
    <property type="protein sequence ID" value="CAG8717310.1"/>
    <property type="molecule type" value="Genomic_DNA"/>
</dbReference>
<evidence type="ECO:0000256" key="1">
    <source>
        <dbReference type="ARBA" id="ARBA00009183"/>
    </source>
</evidence>
<dbReference type="PANTHER" id="PTHR23023">
    <property type="entry name" value="DIMETHYLANILINE MONOOXYGENASE"/>
    <property type="match status" value="1"/>
</dbReference>
<dbReference type="InterPro" id="IPR020946">
    <property type="entry name" value="Flavin_mOase-like"/>
</dbReference>
<comment type="similarity">
    <text evidence="1">Belongs to the FMO family.</text>
</comment>
<dbReference type="SUPFAM" id="SSF51905">
    <property type="entry name" value="FAD/NAD(P)-binding domain"/>
    <property type="match status" value="1"/>
</dbReference>
<dbReference type="OrthoDB" id="66881at2759"/>
<accession>A0A9N9I2M7</accession>
<dbReference type="AlphaFoldDB" id="A0A9N9I2M7"/>
<dbReference type="GO" id="GO:0050660">
    <property type="term" value="F:flavin adenine dinucleotide binding"/>
    <property type="evidence" value="ECO:0007669"/>
    <property type="project" value="InterPro"/>
</dbReference>
<gene>
    <name evidence="5" type="ORF">DERYTH_LOCUS14037</name>
</gene>
<dbReference type="Pfam" id="PF00743">
    <property type="entry name" value="FMO-like"/>
    <property type="match status" value="1"/>
</dbReference>
<organism evidence="5 6">
    <name type="scientific">Dentiscutata erythropus</name>
    <dbReference type="NCBI Taxonomy" id="1348616"/>
    <lineage>
        <taxon>Eukaryota</taxon>
        <taxon>Fungi</taxon>
        <taxon>Fungi incertae sedis</taxon>
        <taxon>Mucoromycota</taxon>
        <taxon>Glomeromycotina</taxon>
        <taxon>Glomeromycetes</taxon>
        <taxon>Diversisporales</taxon>
        <taxon>Gigasporaceae</taxon>
        <taxon>Dentiscutata</taxon>
    </lineage>
</organism>
<keyword evidence="6" id="KW-1185">Reference proteome</keyword>
<dbReference type="InterPro" id="IPR036188">
    <property type="entry name" value="FAD/NAD-bd_sf"/>
</dbReference>
<dbReference type="Gene3D" id="3.50.50.60">
    <property type="entry name" value="FAD/NAD(P)-binding domain"/>
    <property type="match status" value="1"/>
</dbReference>
<evidence type="ECO:0000313" key="5">
    <source>
        <dbReference type="EMBL" id="CAG8717310.1"/>
    </source>
</evidence>
<dbReference type="GO" id="GO:0004499">
    <property type="term" value="F:N,N-dimethylaniline monooxygenase activity"/>
    <property type="evidence" value="ECO:0007669"/>
    <property type="project" value="InterPro"/>
</dbReference>
<dbReference type="Proteomes" id="UP000789405">
    <property type="component" value="Unassembled WGS sequence"/>
</dbReference>
<evidence type="ECO:0000256" key="2">
    <source>
        <dbReference type="ARBA" id="ARBA00022630"/>
    </source>
</evidence>
<evidence type="ECO:0000256" key="4">
    <source>
        <dbReference type="ARBA" id="ARBA00023002"/>
    </source>
</evidence>
<keyword evidence="3" id="KW-0274">FAD</keyword>
<sequence>MLKIKYSFQYEKEEKEENFDFVMVCARKHRKSKWPEFKGMSLFKGEQIHSYKYKRATGFEDKHFLVVGCSNRYEYD</sequence>
<comment type="caution">
    <text evidence="5">The sequence shown here is derived from an EMBL/GenBank/DDBJ whole genome shotgun (WGS) entry which is preliminary data.</text>
</comment>
<reference evidence="5" key="1">
    <citation type="submission" date="2021-06" db="EMBL/GenBank/DDBJ databases">
        <authorList>
            <person name="Kallberg Y."/>
            <person name="Tangrot J."/>
            <person name="Rosling A."/>
        </authorList>
    </citation>
    <scope>NUCLEOTIDE SEQUENCE</scope>
    <source>
        <strain evidence="5">MA453B</strain>
    </source>
</reference>
<proteinExistence type="inferred from homology"/>
<feature type="non-terminal residue" evidence="5">
    <location>
        <position position="76"/>
    </location>
</feature>
<keyword evidence="2" id="KW-0285">Flavoprotein</keyword>
<name>A0A9N9I2M7_9GLOM</name>
<protein>
    <submittedName>
        <fullName evidence="5">4311_t:CDS:1</fullName>
    </submittedName>
</protein>